<dbReference type="PANTHER" id="PTHR43311">
    <property type="entry name" value="GLUTAMATE--TRNA LIGASE"/>
    <property type="match status" value="1"/>
</dbReference>
<evidence type="ECO:0000256" key="5">
    <source>
        <dbReference type="ARBA" id="ARBA00022840"/>
    </source>
</evidence>
<dbReference type="SUPFAM" id="SSF52374">
    <property type="entry name" value="Nucleotidylyl transferase"/>
    <property type="match status" value="1"/>
</dbReference>
<keyword evidence="5 7" id="KW-0067">ATP-binding</keyword>
<evidence type="ECO:0000259" key="8">
    <source>
        <dbReference type="Pfam" id="PF00749"/>
    </source>
</evidence>
<evidence type="ECO:0000313" key="10">
    <source>
        <dbReference type="Proteomes" id="UP000255423"/>
    </source>
</evidence>
<reference evidence="9 10" key="1">
    <citation type="submission" date="2017-08" db="EMBL/GenBank/DDBJ databases">
        <authorList>
            <person name="de Groot N.N."/>
        </authorList>
    </citation>
    <scope>NUCLEOTIDE SEQUENCE [LARGE SCALE GENOMIC DNA]</scope>
    <source>
        <strain evidence="9 10">HM2</strain>
    </source>
</reference>
<dbReference type="RefSeq" id="WP_109573485.1">
    <property type="nucleotide sequence ID" value="NZ_UHJL01000004.1"/>
</dbReference>
<dbReference type="InterPro" id="IPR049940">
    <property type="entry name" value="GluQ/Sye"/>
</dbReference>
<keyword evidence="1 7" id="KW-0436">Ligase</keyword>
<dbReference type="InterPro" id="IPR020058">
    <property type="entry name" value="Glu/Gln-tRNA-synth_Ib_cat-dom"/>
</dbReference>
<dbReference type="Pfam" id="PF00749">
    <property type="entry name" value="tRNA-synt_1c"/>
    <property type="match status" value="1"/>
</dbReference>
<dbReference type="GO" id="GO:0004818">
    <property type="term" value="F:glutamate-tRNA ligase activity"/>
    <property type="evidence" value="ECO:0007669"/>
    <property type="project" value="TreeGrafter"/>
</dbReference>
<keyword evidence="2" id="KW-0479">Metal-binding</keyword>
<dbReference type="GO" id="GO:0005829">
    <property type="term" value="C:cytosol"/>
    <property type="evidence" value="ECO:0007669"/>
    <property type="project" value="TreeGrafter"/>
</dbReference>
<keyword evidence="7" id="KW-0648">Protein biosynthesis</keyword>
<keyword evidence="4" id="KW-0862">Zinc</keyword>
<sequence length="298" mass="33963">MSGKIRFAPSPTGYLHEGHLLSALYVWAAAKKWNLKIHLRIEDHDQSRARPAYIAGIREDLAWLGFKYDSESIQSARGQVYEAALQKLKEKSLVYPCYCSRKQLLAENPQSETGEIVYQGKCKNLVILSESEGPSEVLNSNSAPHNLRFIVPNKFIDWHDLRLGDFHENPKLQCGDFPIRDRDNQWTYQFAVCVDDIDEQITHIVRGEDIRNSTARQIALMEALGRTERPIYLHHPLIVDANNKKLSKRELAHSLRQDKEAGITPEMLFGRVCHKAHLTESDAPIALVDAISIIMDQL</sequence>
<dbReference type="Proteomes" id="UP000255423">
    <property type="component" value="Unassembled WGS sequence"/>
</dbReference>
<dbReference type="AlphaFoldDB" id="A0A380S9P6"/>
<evidence type="ECO:0000256" key="2">
    <source>
        <dbReference type="ARBA" id="ARBA00022723"/>
    </source>
</evidence>
<dbReference type="InterPro" id="IPR014729">
    <property type="entry name" value="Rossmann-like_a/b/a_fold"/>
</dbReference>
<keyword evidence="3 7" id="KW-0547">Nucleotide-binding</keyword>
<comment type="similarity">
    <text evidence="7">Belongs to the class-I aminoacyl-tRNA synthetase family.</text>
</comment>
<dbReference type="GO" id="GO:0005524">
    <property type="term" value="F:ATP binding"/>
    <property type="evidence" value="ECO:0007669"/>
    <property type="project" value="UniProtKB-KW"/>
</dbReference>
<evidence type="ECO:0000256" key="1">
    <source>
        <dbReference type="ARBA" id="ARBA00022598"/>
    </source>
</evidence>
<feature type="domain" description="Glutamyl/glutaminyl-tRNA synthetase class Ib catalytic" evidence="8">
    <location>
        <begin position="5"/>
        <end position="273"/>
    </location>
</feature>
<evidence type="ECO:0000256" key="6">
    <source>
        <dbReference type="ARBA" id="ARBA00023146"/>
    </source>
</evidence>
<dbReference type="Gene3D" id="3.40.50.620">
    <property type="entry name" value="HUPs"/>
    <property type="match status" value="1"/>
</dbReference>
<keyword evidence="6 7" id="KW-0030">Aminoacyl-tRNA synthetase</keyword>
<evidence type="ECO:0000256" key="7">
    <source>
        <dbReference type="RuleBase" id="RU363037"/>
    </source>
</evidence>
<dbReference type="PRINTS" id="PR00987">
    <property type="entry name" value="TRNASYNTHGLU"/>
</dbReference>
<evidence type="ECO:0000256" key="4">
    <source>
        <dbReference type="ARBA" id="ARBA00022833"/>
    </source>
</evidence>
<name>A0A380S9P6_FIBSU</name>
<evidence type="ECO:0000313" key="9">
    <source>
        <dbReference type="EMBL" id="SUQ25831.1"/>
    </source>
</evidence>
<proteinExistence type="inferred from homology"/>
<dbReference type="InterPro" id="IPR000924">
    <property type="entry name" value="Glu/Gln-tRNA-synth"/>
</dbReference>
<protein>
    <submittedName>
        <fullName evidence="9">Glutamyl-tRNA synthetase</fullName>
    </submittedName>
</protein>
<accession>A0A380S9P6</accession>
<dbReference type="PANTHER" id="PTHR43311:SF1">
    <property type="entry name" value="GLUTAMYL-Q TRNA(ASP) SYNTHETASE"/>
    <property type="match status" value="1"/>
</dbReference>
<evidence type="ECO:0000256" key="3">
    <source>
        <dbReference type="ARBA" id="ARBA00022741"/>
    </source>
</evidence>
<organism evidence="9 10">
    <name type="scientific">Fibrobacter succinogenes</name>
    <name type="common">Bacteroides succinogenes</name>
    <dbReference type="NCBI Taxonomy" id="833"/>
    <lineage>
        <taxon>Bacteria</taxon>
        <taxon>Pseudomonadati</taxon>
        <taxon>Fibrobacterota</taxon>
        <taxon>Fibrobacteria</taxon>
        <taxon>Fibrobacterales</taxon>
        <taxon>Fibrobacteraceae</taxon>
        <taxon>Fibrobacter</taxon>
    </lineage>
</organism>
<gene>
    <name evidence="9" type="ORF">SAMN05661053_2626</name>
</gene>
<dbReference type="GO" id="GO:0006424">
    <property type="term" value="P:glutamyl-tRNA aminoacylation"/>
    <property type="evidence" value="ECO:0007669"/>
    <property type="project" value="TreeGrafter"/>
</dbReference>
<dbReference type="EMBL" id="UHJL01000004">
    <property type="protein sequence ID" value="SUQ25831.1"/>
    <property type="molecule type" value="Genomic_DNA"/>
</dbReference>